<keyword evidence="2 5" id="KW-0812">Transmembrane</keyword>
<evidence type="ECO:0000256" key="1">
    <source>
        <dbReference type="ARBA" id="ARBA00022475"/>
    </source>
</evidence>
<sequence length="213" mass="23002">MTGILTLLMLAFALSLDSYGVGMTYGLRKMKIPFLSLLFIACCSGASILLAMALGKTIFIYLSADIAEAAGAVLLILIGLFTLWQVYAPPKKKSKPKRAKKENPISFQLRIFGFVIHVLREPLKADMDKSGTITGREAFLLGAALSLDAFGAGVGAALLGYAPWLLAVCVAFMSGLFLLLGMKSGFRFSSVSWMNRLSFIPGLILIILGLWKI</sequence>
<evidence type="ECO:0000313" key="6">
    <source>
        <dbReference type="EMBL" id="MCM2675256.1"/>
    </source>
</evidence>
<feature type="transmembrane region" description="Helical" evidence="5">
    <location>
        <begin position="193"/>
        <end position="211"/>
    </location>
</feature>
<feature type="transmembrane region" description="Helical" evidence="5">
    <location>
        <begin position="66"/>
        <end position="87"/>
    </location>
</feature>
<feature type="transmembrane region" description="Helical" evidence="5">
    <location>
        <begin position="138"/>
        <end position="158"/>
    </location>
</feature>
<dbReference type="RefSeq" id="WP_251605718.1">
    <property type="nucleotide sequence ID" value="NZ_JAMQJY010000001.1"/>
</dbReference>
<reference evidence="6" key="1">
    <citation type="submission" date="2022-06" db="EMBL/GenBank/DDBJ databases">
        <title>Alkalicoccobacillus porphyridii sp. nov., isolated from a marine red alga, Porphyridium purpureum and reclassification of Shouchella plakortidis and Shouchella gibsonii as Alkalicoccobacillus plakortidis comb. nov. and Alkalicoccobacillus gibsonii comb. nov.</title>
        <authorList>
            <person name="Kim K.H."/>
            <person name="Lee J.K."/>
            <person name="Han D.M."/>
            <person name="Baek J.H."/>
            <person name="Jeon C.O."/>
        </authorList>
    </citation>
    <scope>NUCLEOTIDE SEQUENCE</scope>
    <source>
        <strain evidence="6">DSM 19153</strain>
    </source>
</reference>
<feature type="transmembrane region" description="Helical" evidence="5">
    <location>
        <begin position="34"/>
        <end position="54"/>
    </location>
</feature>
<dbReference type="InterPro" id="IPR014205">
    <property type="entry name" value="Spore_YtaF"/>
</dbReference>
<organism evidence="6 7">
    <name type="scientific">Alkalicoccobacillus plakortidis</name>
    <dbReference type="NCBI Taxonomy" id="444060"/>
    <lineage>
        <taxon>Bacteria</taxon>
        <taxon>Bacillati</taxon>
        <taxon>Bacillota</taxon>
        <taxon>Bacilli</taxon>
        <taxon>Bacillales</taxon>
        <taxon>Bacillaceae</taxon>
        <taxon>Alkalicoccobacillus</taxon>
    </lineage>
</organism>
<evidence type="ECO:0000256" key="2">
    <source>
        <dbReference type="ARBA" id="ARBA00022692"/>
    </source>
</evidence>
<keyword evidence="7" id="KW-1185">Reference proteome</keyword>
<feature type="transmembrane region" description="Helical" evidence="5">
    <location>
        <begin position="164"/>
        <end position="181"/>
    </location>
</feature>
<dbReference type="PANTHER" id="PTHR35529">
    <property type="entry name" value="MANGANESE EFFLUX PUMP MNTP-RELATED"/>
    <property type="match status" value="1"/>
</dbReference>
<name>A0ABT0XH64_9BACI</name>
<protein>
    <submittedName>
        <fullName evidence="6">Sporulation membrane protein YtaF</fullName>
    </submittedName>
</protein>
<comment type="caution">
    <text evidence="6">The sequence shown here is derived from an EMBL/GenBank/DDBJ whole genome shotgun (WGS) entry which is preliminary data.</text>
</comment>
<dbReference type="EMBL" id="JAMQJY010000001">
    <property type="protein sequence ID" value="MCM2675256.1"/>
    <property type="molecule type" value="Genomic_DNA"/>
</dbReference>
<dbReference type="InterPro" id="IPR003810">
    <property type="entry name" value="Mntp/YtaF"/>
</dbReference>
<accession>A0ABT0XH64</accession>
<evidence type="ECO:0000256" key="3">
    <source>
        <dbReference type="ARBA" id="ARBA00022989"/>
    </source>
</evidence>
<keyword evidence="4 5" id="KW-0472">Membrane</keyword>
<dbReference type="NCBIfam" id="TIGR02840">
    <property type="entry name" value="spore_YtaF"/>
    <property type="match status" value="1"/>
</dbReference>
<evidence type="ECO:0000256" key="4">
    <source>
        <dbReference type="ARBA" id="ARBA00023136"/>
    </source>
</evidence>
<proteinExistence type="predicted"/>
<evidence type="ECO:0000313" key="7">
    <source>
        <dbReference type="Proteomes" id="UP001203665"/>
    </source>
</evidence>
<keyword evidence="3 5" id="KW-1133">Transmembrane helix</keyword>
<dbReference type="Pfam" id="PF02659">
    <property type="entry name" value="Mntp"/>
    <property type="match status" value="2"/>
</dbReference>
<dbReference type="PANTHER" id="PTHR35529:SF2">
    <property type="entry name" value="SPORULATION PROTEIN YTAF-RELATED"/>
    <property type="match status" value="1"/>
</dbReference>
<evidence type="ECO:0000256" key="5">
    <source>
        <dbReference type="SAM" id="Phobius"/>
    </source>
</evidence>
<gene>
    <name evidence="6" type="primary">ytaF</name>
    <name evidence="6" type="ORF">NDM98_07000</name>
</gene>
<keyword evidence="1" id="KW-1003">Cell membrane</keyword>
<dbReference type="Proteomes" id="UP001203665">
    <property type="component" value="Unassembled WGS sequence"/>
</dbReference>